<protein>
    <recommendedName>
        <fullName evidence="1">Sdz-33 F-box domain-containing protein</fullName>
    </recommendedName>
</protein>
<dbReference type="HOGENOM" id="CLU_1070559_0_0_1"/>
<organism evidence="3">
    <name type="scientific">Caenorhabditis remanei</name>
    <name type="common">Caenorhabditis vulgaris</name>
    <dbReference type="NCBI Taxonomy" id="31234"/>
    <lineage>
        <taxon>Eukaryota</taxon>
        <taxon>Metazoa</taxon>
        <taxon>Ecdysozoa</taxon>
        <taxon>Nematoda</taxon>
        <taxon>Chromadorea</taxon>
        <taxon>Rhabditida</taxon>
        <taxon>Rhabditina</taxon>
        <taxon>Rhabditomorpha</taxon>
        <taxon>Rhabditoidea</taxon>
        <taxon>Rhabditidae</taxon>
        <taxon>Peloderinae</taxon>
        <taxon>Caenorhabditis</taxon>
    </lineage>
</organism>
<dbReference type="AlphaFoldDB" id="E3MYV7"/>
<dbReference type="Pfam" id="PF07735">
    <property type="entry name" value="FBA_2"/>
    <property type="match status" value="1"/>
</dbReference>
<dbReference type="PANTHER" id="PTHR21503:SF8">
    <property type="entry name" value="F-BOX ASSOCIATED DOMAIN-CONTAINING PROTEIN-RELATED"/>
    <property type="match status" value="1"/>
</dbReference>
<dbReference type="OMA" id="FNTPTIC"/>
<dbReference type="EMBL" id="DS268498">
    <property type="protein sequence ID" value="EFP12268.1"/>
    <property type="molecule type" value="Genomic_DNA"/>
</dbReference>
<dbReference type="OrthoDB" id="5911011at2759"/>
<dbReference type="STRING" id="31234.E3MYV7"/>
<dbReference type="PANTHER" id="PTHR21503">
    <property type="entry name" value="F-BOX-CONTAINING HYPOTHETICAL PROTEIN C.ELEGANS"/>
    <property type="match status" value="1"/>
</dbReference>
<feature type="domain" description="Sdz-33 F-box" evidence="1">
    <location>
        <begin position="200"/>
        <end position="251"/>
    </location>
</feature>
<reference evidence="2" key="1">
    <citation type="submission" date="2007-07" db="EMBL/GenBank/DDBJ databases">
        <title>PCAP assembly of the Caenorhabditis remanei genome.</title>
        <authorList>
            <consortium name="The Caenorhabditis remanei Sequencing Consortium"/>
            <person name="Wilson R.K."/>
        </authorList>
    </citation>
    <scope>NUCLEOTIDE SEQUENCE [LARGE SCALE GENOMIC DNA]</scope>
    <source>
        <strain evidence="2">PB4641</strain>
    </source>
</reference>
<evidence type="ECO:0000259" key="1">
    <source>
        <dbReference type="Pfam" id="PF07735"/>
    </source>
</evidence>
<evidence type="ECO:0000313" key="2">
    <source>
        <dbReference type="EMBL" id="EFP12268.1"/>
    </source>
</evidence>
<dbReference type="InterPro" id="IPR012885">
    <property type="entry name" value="F-box_Sdz-33"/>
</dbReference>
<dbReference type="Proteomes" id="UP000008281">
    <property type="component" value="Unassembled WGS sequence"/>
</dbReference>
<gene>
    <name evidence="2" type="ORF">CRE_04232</name>
</gene>
<name>E3MYV7_CAERE</name>
<keyword evidence="3" id="KW-1185">Reference proteome</keyword>
<sequence>MSLSKPFPLLRLPRLPLFKVLNGIGVQEQFYLSICSSKAKYAIKFYNDKQKFTVTFHFTDNFAFYMRTENSDDEFQIDVQNHTAVFGLMWTFMRNVEASSFDPFAKNVKRFLLFLVDVFNTPTICLNFEERPQYFVTELICFVHSLKLKIQSLNINSSKMEDRIVTLVMNSCRAASEVYLNFPTTLEFDYLNKSLFPKFNLDKLTMHYAGWVTTWHLTNLFMNCKHLDLYNCSTVHINVNQFIKEWVNGSSQLKYAKLTFVDYPMIDILEGIPSTFVTTTGTWWA</sequence>
<dbReference type="InParanoid" id="E3MYV7"/>
<evidence type="ECO:0000313" key="3">
    <source>
        <dbReference type="Proteomes" id="UP000008281"/>
    </source>
</evidence>
<proteinExistence type="predicted"/>
<accession>E3MYV7</accession>